<evidence type="ECO:0000313" key="1">
    <source>
        <dbReference type="EMBL" id="ERN51754.1"/>
    </source>
</evidence>
<gene>
    <name evidence="1" type="ORF">A33I_01170</name>
</gene>
<dbReference type="AlphaFoldDB" id="U6SJ51"/>
<proteinExistence type="predicted"/>
<comment type="caution">
    <text evidence="1">The sequence shown here is derived from an EMBL/GenBank/DDBJ whole genome shotgun (WGS) entry which is preliminary data.</text>
</comment>
<evidence type="ECO:0000313" key="2">
    <source>
        <dbReference type="Proteomes" id="UP000017170"/>
    </source>
</evidence>
<dbReference type="SUPFAM" id="SSF54913">
    <property type="entry name" value="GlnB-like"/>
    <property type="match status" value="1"/>
</dbReference>
<dbReference type="InterPro" id="IPR002187">
    <property type="entry name" value="N-reg_PII"/>
</dbReference>
<dbReference type="SMART" id="SM00938">
    <property type="entry name" value="P-II"/>
    <property type="match status" value="1"/>
</dbReference>
<evidence type="ECO:0008006" key="3">
    <source>
        <dbReference type="Google" id="ProtNLM"/>
    </source>
</evidence>
<dbReference type="EMBL" id="ATAE01000045">
    <property type="protein sequence ID" value="ERN51754.1"/>
    <property type="molecule type" value="Genomic_DNA"/>
</dbReference>
<dbReference type="RefSeq" id="WP_022629471.1">
    <property type="nucleotide sequence ID" value="NZ_ATAE01000045.1"/>
</dbReference>
<keyword evidence="2" id="KW-1185">Reference proteome</keyword>
<dbReference type="InterPro" id="IPR015867">
    <property type="entry name" value="N-reg_PII/ATP_PRibTrfase_C"/>
</dbReference>
<sequence length="113" mass="12161">MNKKLNPKHKLLVTIVNKGMAQKVVKASKKAGAEGATIIYGRGNGIHDNQNLLGFSVDTDKEVIFTLMSKEKMDAIITAVENAGKLDKPGSGIGFVVDVKRFAGIVHLLKSQD</sequence>
<organism evidence="1 2">
    <name type="scientific">Alkalihalophilus marmarensis DSM 21297</name>
    <dbReference type="NCBI Taxonomy" id="1188261"/>
    <lineage>
        <taxon>Bacteria</taxon>
        <taxon>Bacillati</taxon>
        <taxon>Bacillota</taxon>
        <taxon>Bacilli</taxon>
        <taxon>Bacillales</taxon>
        <taxon>Bacillaceae</taxon>
        <taxon>Alkalihalophilus</taxon>
    </lineage>
</organism>
<dbReference type="PATRIC" id="fig|1188261.3.peg.3437"/>
<dbReference type="Gene3D" id="3.30.70.120">
    <property type="match status" value="1"/>
</dbReference>
<dbReference type="InterPro" id="IPR011322">
    <property type="entry name" value="N-reg_PII-like_a/b"/>
</dbReference>
<name>U6SJ51_9BACI</name>
<dbReference type="Proteomes" id="UP000017170">
    <property type="component" value="Unassembled WGS sequence"/>
</dbReference>
<dbReference type="PROSITE" id="PS51343">
    <property type="entry name" value="PII_GLNB_DOM"/>
    <property type="match status" value="1"/>
</dbReference>
<dbReference type="GO" id="GO:0006808">
    <property type="term" value="P:regulation of nitrogen utilization"/>
    <property type="evidence" value="ECO:0007669"/>
    <property type="project" value="InterPro"/>
</dbReference>
<dbReference type="GO" id="GO:0030234">
    <property type="term" value="F:enzyme regulator activity"/>
    <property type="evidence" value="ECO:0007669"/>
    <property type="project" value="InterPro"/>
</dbReference>
<dbReference type="Pfam" id="PF00543">
    <property type="entry name" value="P-II"/>
    <property type="match status" value="1"/>
</dbReference>
<accession>U6SJ51</accession>
<reference evidence="1 2" key="1">
    <citation type="journal article" date="2013" name="Genome Announc.">
        <title>Genome Sequence of the Extreme Obligate Alkaliphile Bacillus marmarensis Strain DSM 21297.</title>
        <authorList>
            <person name="Wernick D.G."/>
            <person name="Choi K.Y."/>
            <person name="Tat C.A."/>
            <person name="Lafontaine Rivera J.G."/>
            <person name="Liao J.C."/>
        </authorList>
    </citation>
    <scope>NUCLEOTIDE SEQUENCE [LARGE SCALE GENOMIC DNA]</scope>
    <source>
        <strain evidence="1 2">DSM 21297</strain>
    </source>
</reference>
<protein>
    <recommendedName>
        <fullName evidence="3">Nitrogen regulatory protein P-II family</fullName>
    </recommendedName>
</protein>